<dbReference type="RefSeq" id="WP_025425241.1">
    <property type="nucleotide sequence ID" value="NZ_CP083370.1"/>
</dbReference>
<organism evidence="1 2">
    <name type="scientific">Ensifer canadensis</name>
    <dbReference type="NCBI Taxonomy" id="555315"/>
    <lineage>
        <taxon>Bacteria</taxon>
        <taxon>Pseudomonadati</taxon>
        <taxon>Pseudomonadota</taxon>
        <taxon>Alphaproteobacteria</taxon>
        <taxon>Hyphomicrobiales</taxon>
        <taxon>Rhizobiaceae</taxon>
        <taxon>Sinorhizobium/Ensifer group</taxon>
        <taxon>Ensifer</taxon>
    </lineage>
</organism>
<name>A0AAW4FQM1_9HYPH</name>
<proteinExistence type="predicted"/>
<comment type="caution">
    <text evidence="1">The sequence shown here is derived from an EMBL/GenBank/DDBJ whole genome shotgun (WGS) entry which is preliminary data.</text>
</comment>
<sequence>MLAGNDALVVVTARNRDVAVIVELHEQMPKIDIENADHVVIGRLHTSGQIVIAGLTDYLQEVHVRVPAGHLDAMVVSTGLRTLSDVGLRRASLLDAQRSL</sequence>
<gene>
    <name evidence="1" type="ORF">GFB56_22885</name>
</gene>
<evidence type="ECO:0000313" key="2">
    <source>
        <dbReference type="Proteomes" id="UP000744980"/>
    </source>
</evidence>
<protein>
    <submittedName>
        <fullName evidence="1">Uncharacterized protein</fullName>
    </submittedName>
</protein>
<evidence type="ECO:0000313" key="1">
    <source>
        <dbReference type="EMBL" id="MBM3093609.1"/>
    </source>
</evidence>
<reference evidence="1 2" key="1">
    <citation type="submission" date="2020-01" db="EMBL/GenBank/DDBJ databases">
        <title>Draft genome assembly of Ensifer adhaerens T173.</title>
        <authorList>
            <person name="Craig J.E."/>
            <person name="Stinchcombe J.R."/>
        </authorList>
    </citation>
    <scope>NUCLEOTIDE SEQUENCE [LARGE SCALE GENOMIC DNA]</scope>
    <source>
        <strain evidence="1 2">T173</strain>
    </source>
</reference>
<dbReference type="EMBL" id="WXFA01000017">
    <property type="protein sequence ID" value="MBM3093609.1"/>
    <property type="molecule type" value="Genomic_DNA"/>
</dbReference>
<keyword evidence="2" id="KW-1185">Reference proteome</keyword>
<dbReference type="AlphaFoldDB" id="A0AAW4FQM1"/>
<accession>A0AAW4FQM1</accession>
<dbReference type="Proteomes" id="UP000744980">
    <property type="component" value="Unassembled WGS sequence"/>
</dbReference>